<evidence type="ECO:0000313" key="2">
    <source>
        <dbReference type="Proteomes" id="UP001057402"/>
    </source>
</evidence>
<name>A0ACB9RXV3_9MYRT</name>
<proteinExistence type="predicted"/>
<dbReference type="EMBL" id="CM042882">
    <property type="protein sequence ID" value="KAI4382641.1"/>
    <property type="molecule type" value="Genomic_DNA"/>
</dbReference>
<gene>
    <name evidence="1" type="ORF">MLD38_008579</name>
</gene>
<protein>
    <submittedName>
        <fullName evidence="1">Uncharacterized protein</fullName>
    </submittedName>
</protein>
<sequence>MYIRGASRRNSCRCISGVLPLPWKMIETNVPFLKFEMKGCARTMDPSILLDRFDGVARLMVVSDLDYTMVEHDDSENLSLLRFNALWEAYYRDNSLLVYSTGRSTTIYKELRDEKPLLTPDAVVMSVGTEIAYGESMVGDSELAGCLSRGWDRDLVLEEASRFPELTPQSETEQRPFKVSFFIDKDKAGRVIEDLYQALGKHGLDVKIIYSSGIALDILPRGAGKGQALGYLQKKVESDLIIPLRTLVCGDSGNDAELFTVPGVFGVMVSNAQEELLQWYTENASSNPQIILARKRCAAGIIEAIGCFGLGPSVSPRDIRDLEELKAGSSNPGVEIVMFYLLYERWLRGEVEESDQFISKLRLVFTSDGVLVRASGAELPFSRAIDMLAKSYGDKQGGKFRVWVDKLSAAQTGSDTWLVKFNKWEMSGEKRQGSETKVLLSSRRDEIAGEFSWLHMHQTWLDNSLTNDENDLLF</sequence>
<comment type="caution">
    <text evidence="1">The sequence shown here is derived from an EMBL/GenBank/DDBJ whole genome shotgun (WGS) entry which is preliminary data.</text>
</comment>
<evidence type="ECO:0000313" key="1">
    <source>
        <dbReference type="EMBL" id="KAI4382641.1"/>
    </source>
</evidence>
<organism evidence="1 2">
    <name type="scientific">Melastoma candidum</name>
    <dbReference type="NCBI Taxonomy" id="119954"/>
    <lineage>
        <taxon>Eukaryota</taxon>
        <taxon>Viridiplantae</taxon>
        <taxon>Streptophyta</taxon>
        <taxon>Embryophyta</taxon>
        <taxon>Tracheophyta</taxon>
        <taxon>Spermatophyta</taxon>
        <taxon>Magnoliopsida</taxon>
        <taxon>eudicotyledons</taxon>
        <taxon>Gunneridae</taxon>
        <taxon>Pentapetalae</taxon>
        <taxon>rosids</taxon>
        <taxon>malvids</taxon>
        <taxon>Myrtales</taxon>
        <taxon>Melastomataceae</taxon>
        <taxon>Melastomatoideae</taxon>
        <taxon>Melastomateae</taxon>
        <taxon>Melastoma</taxon>
    </lineage>
</organism>
<reference evidence="2" key="1">
    <citation type="journal article" date="2023" name="Front. Plant Sci.">
        <title>Chromosomal-level genome assembly of Melastoma candidum provides insights into trichome evolution.</title>
        <authorList>
            <person name="Zhong Y."/>
            <person name="Wu W."/>
            <person name="Sun C."/>
            <person name="Zou P."/>
            <person name="Liu Y."/>
            <person name="Dai S."/>
            <person name="Zhou R."/>
        </authorList>
    </citation>
    <scope>NUCLEOTIDE SEQUENCE [LARGE SCALE GENOMIC DNA]</scope>
</reference>
<keyword evidence="2" id="KW-1185">Reference proteome</keyword>
<accession>A0ACB9RXV3</accession>
<dbReference type="Proteomes" id="UP001057402">
    <property type="component" value="Chromosome 3"/>
</dbReference>